<gene>
    <name evidence="1" type="ORF">SAMN05880501_10851</name>
</gene>
<organism evidence="1 2">
    <name type="scientific">Ureibacillus xyleni</name>
    <dbReference type="NCBI Taxonomy" id="614648"/>
    <lineage>
        <taxon>Bacteria</taxon>
        <taxon>Bacillati</taxon>
        <taxon>Bacillota</taxon>
        <taxon>Bacilli</taxon>
        <taxon>Bacillales</taxon>
        <taxon>Caryophanaceae</taxon>
        <taxon>Ureibacillus</taxon>
    </lineage>
</organism>
<keyword evidence="2" id="KW-1185">Reference proteome</keyword>
<reference evidence="2" key="1">
    <citation type="submission" date="2017-08" db="EMBL/GenBank/DDBJ databases">
        <authorList>
            <person name="Varghese N."/>
            <person name="Submissions S."/>
        </authorList>
    </citation>
    <scope>NUCLEOTIDE SEQUENCE [LARGE SCALE GENOMIC DNA]</scope>
    <source>
        <strain evidence="2">JC22</strain>
    </source>
</reference>
<dbReference type="OrthoDB" id="2730662at2"/>
<name>A0A285T1Q0_9BACL</name>
<evidence type="ECO:0000313" key="2">
    <source>
        <dbReference type="Proteomes" id="UP000219636"/>
    </source>
</evidence>
<proteinExistence type="predicted"/>
<dbReference type="AlphaFoldDB" id="A0A285T1Q0"/>
<protein>
    <submittedName>
        <fullName evidence="1">Uncharacterized protein</fullName>
    </submittedName>
</protein>
<dbReference type="Proteomes" id="UP000219636">
    <property type="component" value="Unassembled WGS sequence"/>
</dbReference>
<dbReference type="EMBL" id="OBMQ01000008">
    <property type="protein sequence ID" value="SOC15193.1"/>
    <property type="molecule type" value="Genomic_DNA"/>
</dbReference>
<accession>A0A285T1Q0</accession>
<dbReference type="RefSeq" id="WP_097073990.1">
    <property type="nucleotide sequence ID" value="NZ_OBMQ01000008.1"/>
</dbReference>
<evidence type="ECO:0000313" key="1">
    <source>
        <dbReference type="EMBL" id="SOC15193.1"/>
    </source>
</evidence>
<sequence length="253" mass="29490">MVLVAQKPSIQLEGSPIKTEISRIVYEDLVNSNSKYLNVDQQSLVLKRSFFKNNKQVRNVMRFNASFAGSEVTIELCHDEPIRAKEKNKSIVIILESPHIDEYDNNPEKLIPIAPAQGQMGKKIERNIESLIQQLQLFDVIEEQLLYRIIIMNAVNFQTSLYHIHQKNLNNYYRELRDKVWVKMWSELPQTKPDFLKQIASLKKNSILINACPKSLKPFINQELLPFSERYALFESNHPSSTEVWTKSLFKIN</sequence>